<proteinExistence type="predicted"/>
<dbReference type="Gene3D" id="1.10.287.130">
    <property type="match status" value="1"/>
</dbReference>
<gene>
    <name evidence="2" type="ORF">E1832_14755</name>
</gene>
<reference evidence="2 3" key="1">
    <citation type="submission" date="2019-03" db="EMBL/GenBank/DDBJ databases">
        <title>Ruegeria lutea sp. nov., a novel strain, isolated from marine sediment, the Masan Bay, South Korea.</title>
        <authorList>
            <person name="Kim J."/>
            <person name="Kim D.-Y."/>
            <person name="Lee S.-S."/>
        </authorList>
    </citation>
    <scope>NUCLEOTIDE SEQUENCE [LARGE SCALE GENOMIC DNA]</scope>
    <source>
        <strain evidence="2 3">318-1</strain>
    </source>
</reference>
<sequence length="206" mass="21609">MENPSQVNPQDDAPDIGALIASRICHDLIGPVGAIVNGMELLELAGGTSGPEQELIAQSAASASARLRFFRIAFGAAGDQAIGGTDIAILLEEVGRDGRMQVVWTPEGAQPRNLVKLAFLALLCCETALPRGGRAHVIEEDGAWVVTASGEPVTVDPALWAWLEGASRAAALIPARVQFALLPQAATQMGRRLGGEHDAQGLTLRF</sequence>
<protein>
    <submittedName>
        <fullName evidence="2">Histidine phosphotransferase</fullName>
    </submittedName>
</protein>
<dbReference type="EMBL" id="SMUV01000069">
    <property type="protein sequence ID" value="TDK45124.1"/>
    <property type="molecule type" value="Genomic_DNA"/>
</dbReference>
<keyword evidence="3" id="KW-1185">Reference proteome</keyword>
<dbReference type="GO" id="GO:0016740">
    <property type="term" value="F:transferase activity"/>
    <property type="evidence" value="ECO:0007669"/>
    <property type="project" value="UniProtKB-KW"/>
</dbReference>
<keyword evidence="2" id="KW-0808">Transferase</keyword>
<dbReference type="InterPro" id="IPR036890">
    <property type="entry name" value="HATPase_C_sf"/>
</dbReference>
<organism evidence="2 3">
    <name type="scientific">Antarcticimicrobium luteum</name>
    <dbReference type="NCBI Taxonomy" id="2547397"/>
    <lineage>
        <taxon>Bacteria</taxon>
        <taxon>Pseudomonadati</taxon>
        <taxon>Pseudomonadota</taxon>
        <taxon>Alphaproteobacteria</taxon>
        <taxon>Rhodobacterales</taxon>
        <taxon>Paracoccaceae</taxon>
        <taxon>Antarcticimicrobium</taxon>
    </lineage>
</organism>
<evidence type="ECO:0000313" key="2">
    <source>
        <dbReference type="EMBL" id="TDK45124.1"/>
    </source>
</evidence>
<dbReference type="InterPro" id="IPR018762">
    <property type="entry name" value="ChpT_C"/>
</dbReference>
<name>A0A4R5V0B1_9RHOB</name>
<dbReference type="RefSeq" id="WP_133360529.1">
    <property type="nucleotide sequence ID" value="NZ_SMUV01000069.1"/>
</dbReference>
<accession>A0A4R5V0B1</accession>
<dbReference type="AlphaFoldDB" id="A0A4R5V0B1"/>
<dbReference type="Pfam" id="PF10090">
    <property type="entry name" value="HPTransfase"/>
    <property type="match status" value="1"/>
</dbReference>
<evidence type="ECO:0000313" key="3">
    <source>
        <dbReference type="Proteomes" id="UP000295301"/>
    </source>
</evidence>
<feature type="domain" description="Histidine phosphotransferase ChpT C-terminal" evidence="1">
    <location>
        <begin position="86"/>
        <end position="199"/>
    </location>
</feature>
<dbReference type="Proteomes" id="UP000295301">
    <property type="component" value="Unassembled WGS sequence"/>
</dbReference>
<dbReference type="OrthoDB" id="9803702at2"/>
<comment type="caution">
    <text evidence="2">The sequence shown here is derived from an EMBL/GenBank/DDBJ whole genome shotgun (WGS) entry which is preliminary data.</text>
</comment>
<dbReference type="Gene3D" id="3.30.565.10">
    <property type="entry name" value="Histidine kinase-like ATPase, C-terminal domain"/>
    <property type="match status" value="1"/>
</dbReference>
<evidence type="ECO:0000259" key="1">
    <source>
        <dbReference type="Pfam" id="PF10090"/>
    </source>
</evidence>